<dbReference type="InterPro" id="IPR000073">
    <property type="entry name" value="AB_hydrolase_1"/>
</dbReference>
<evidence type="ECO:0000256" key="1">
    <source>
        <dbReference type="SAM" id="MobiDB-lite"/>
    </source>
</evidence>
<keyword evidence="3" id="KW-0378">Hydrolase</keyword>
<dbReference type="PANTHER" id="PTHR43433:SF10">
    <property type="entry name" value="AB HYDROLASE-1 DOMAIN-CONTAINING PROTEIN"/>
    <property type="match status" value="1"/>
</dbReference>
<name>A0ABP8J749_9ACTN</name>
<evidence type="ECO:0000313" key="4">
    <source>
        <dbReference type="Proteomes" id="UP001500635"/>
    </source>
</evidence>
<dbReference type="InterPro" id="IPR029058">
    <property type="entry name" value="AB_hydrolase_fold"/>
</dbReference>
<evidence type="ECO:0000313" key="3">
    <source>
        <dbReference type="EMBL" id="GAA4386196.1"/>
    </source>
</evidence>
<dbReference type="GO" id="GO:0016787">
    <property type="term" value="F:hydrolase activity"/>
    <property type="evidence" value="ECO:0007669"/>
    <property type="project" value="UniProtKB-KW"/>
</dbReference>
<comment type="caution">
    <text evidence="3">The sequence shown here is derived from an EMBL/GenBank/DDBJ whole genome shotgun (WGS) entry which is preliminary data.</text>
</comment>
<sequence length="272" mass="28699">MHTRDGRTLYAERSGSTATTGSPTVVFEAGMGASRSTWGAVVPTVAAHTATVAYDRSGLGRSAPAADDRSLPRLVDDLLDVLAEIDGPVVLVGHSWGGPIVRRAAAVVPDRVVGVVLVDPTDERCGTYFSISFEKQNRRMAALTPALARIGLLRRMVARQSTMLPADAAAAMRAEDGTVVAGRTMAAEMLTSVADIRALRADPPAVPSVPVTVVTGGRSGRLDRRRRAELLAAHTAYVADLPNGRHVVAENSGHLIPFTEPGVIAEEILRLV</sequence>
<keyword evidence="4" id="KW-1185">Reference proteome</keyword>
<reference evidence="4" key="1">
    <citation type="journal article" date="2019" name="Int. J. Syst. Evol. Microbiol.">
        <title>The Global Catalogue of Microorganisms (GCM) 10K type strain sequencing project: providing services to taxonomists for standard genome sequencing and annotation.</title>
        <authorList>
            <consortium name="The Broad Institute Genomics Platform"/>
            <consortium name="The Broad Institute Genome Sequencing Center for Infectious Disease"/>
            <person name="Wu L."/>
            <person name="Ma J."/>
        </authorList>
    </citation>
    <scope>NUCLEOTIDE SEQUENCE [LARGE SCALE GENOMIC DNA]</scope>
    <source>
        <strain evidence="4">JCM 17688</strain>
    </source>
</reference>
<dbReference type="RefSeq" id="WP_344991497.1">
    <property type="nucleotide sequence ID" value="NZ_BAABFR010000009.1"/>
</dbReference>
<dbReference type="PANTHER" id="PTHR43433">
    <property type="entry name" value="HYDROLASE, ALPHA/BETA FOLD FAMILY PROTEIN"/>
    <property type="match status" value="1"/>
</dbReference>
<evidence type="ECO:0000259" key="2">
    <source>
        <dbReference type="Pfam" id="PF12697"/>
    </source>
</evidence>
<dbReference type="SUPFAM" id="SSF53474">
    <property type="entry name" value="alpha/beta-Hydrolases"/>
    <property type="match status" value="1"/>
</dbReference>
<gene>
    <name evidence="3" type="ORF">GCM10023147_09110</name>
</gene>
<proteinExistence type="predicted"/>
<protein>
    <submittedName>
        <fullName evidence="3">Alpha/beta hydrolase</fullName>
    </submittedName>
</protein>
<feature type="region of interest" description="Disordered" evidence="1">
    <location>
        <begin position="1"/>
        <end position="22"/>
    </location>
</feature>
<feature type="domain" description="AB hydrolase-1" evidence="2">
    <location>
        <begin position="25"/>
        <end position="266"/>
    </location>
</feature>
<dbReference type="Gene3D" id="3.40.50.1820">
    <property type="entry name" value="alpha/beta hydrolase"/>
    <property type="match status" value="1"/>
</dbReference>
<accession>A0ABP8J749</accession>
<dbReference type="InterPro" id="IPR050471">
    <property type="entry name" value="AB_hydrolase"/>
</dbReference>
<dbReference type="EMBL" id="BAABFR010000009">
    <property type="protein sequence ID" value="GAA4386196.1"/>
    <property type="molecule type" value="Genomic_DNA"/>
</dbReference>
<dbReference type="Proteomes" id="UP001500635">
    <property type="component" value="Unassembled WGS sequence"/>
</dbReference>
<dbReference type="Pfam" id="PF12697">
    <property type="entry name" value="Abhydrolase_6"/>
    <property type="match status" value="1"/>
</dbReference>
<organism evidence="3 4">
    <name type="scientific">Tsukamurella soli</name>
    <dbReference type="NCBI Taxonomy" id="644556"/>
    <lineage>
        <taxon>Bacteria</taxon>
        <taxon>Bacillati</taxon>
        <taxon>Actinomycetota</taxon>
        <taxon>Actinomycetes</taxon>
        <taxon>Mycobacteriales</taxon>
        <taxon>Tsukamurellaceae</taxon>
        <taxon>Tsukamurella</taxon>
    </lineage>
</organism>